<comment type="caution">
    <text evidence="3">The sequence shown here is derived from an EMBL/GenBank/DDBJ whole genome shotgun (WGS) entry which is preliminary data.</text>
</comment>
<feature type="region of interest" description="Disordered" evidence="1">
    <location>
        <begin position="67"/>
        <end position="101"/>
    </location>
</feature>
<feature type="signal peptide" evidence="2">
    <location>
        <begin position="1"/>
        <end position="26"/>
    </location>
</feature>
<dbReference type="PROSITE" id="PS51257">
    <property type="entry name" value="PROKAR_LIPOPROTEIN"/>
    <property type="match status" value="1"/>
</dbReference>
<accession>A0ABW0DY00</accession>
<evidence type="ECO:0000313" key="3">
    <source>
        <dbReference type="EMBL" id="MFC5242937.1"/>
    </source>
</evidence>
<dbReference type="RefSeq" id="WP_344564188.1">
    <property type="nucleotide sequence ID" value="NZ_BAAATG010000032.1"/>
</dbReference>
<evidence type="ECO:0000256" key="2">
    <source>
        <dbReference type="SAM" id="SignalP"/>
    </source>
</evidence>
<gene>
    <name evidence="3" type="ORF">ACFPWV_23980</name>
</gene>
<reference evidence="4" key="1">
    <citation type="journal article" date="2019" name="Int. J. Syst. Evol. Microbiol.">
        <title>The Global Catalogue of Microorganisms (GCM) 10K type strain sequencing project: providing services to taxonomists for standard genome sequencing and annotation.</title>
        <authorList>
            <consortium name="The Broad Institute Genomics Platform"/>
            <consortium name="The Broad Institute Genome Sequencing Center for Infectious Disease"/>
            <person name="Wu L."/>
            <person name="Ma J."/>
        </authorList>
    </citation>
    <scope>NUCLEOTIDE SEQUENCE [LARGE SCALE GENOMIC DNA]</scope>
    <source>
        <strain evidence="4">CGMCC 4.7131</strain>
    </source>
</reference>
<keyword evidence="4" id="KW-1185">Reference proteome</keyword>
<name>A0ABW0DY00_9ACTN</name>
<feature type="chain" id="PRO_5046556924" description="DUF3558 domain-containing protein" evidence="2">
    <location>
        <begin position="27"/>
        <end position="216"/>
    </location>
</feature>
<evidence type="ECO:0008006" key="5">
    <source>
        <dbReference type="Google" id="ProtNLM"/>
    </source>
</evidence>
<organism evidence="3 4">
    <name type="scientific">Streptomyces atrovirens</name>
    <dbReference type="NCBI Taxonomy" id="285556"/>
    <lineage>
        <taxon>Bacteria</taxon>
        <taxon>Bacillati</taxon>
        <taxon>Actinomycetota</taxon>
        <taxon>Actinomycetes</taxon>
        <taxon>Kitasatosporales</taxon>
        <taxon>Streptomycetaceae</taxon>
        <taxon>Streptomyces</taxon>
    </lineage>
</organism>
<keyword evidence="2" id="KW-0732">Signal</keyword>
<evidence type="ECO:0000313" key="4">
    <source>
        <dbReference type="Proteomes" id="UP001596035"/>
    </source>
</evidence>
<proteinExistence type="predicted"/>
<dbReference type="EMBL" id="JBHSKN010000020">
    <property type="protein sequence ID" value="MFC5242937.1"/>
    <property type="molecule type" value="Genomic_DNA"/>
</dbReference>
<sequence>MTHTRHRSVIAATLTAVVLAAGCQSAGGTTPLSLKGLTETADGVPDDGASTCPLPYDVAEAAKAAGLDGEVGPGPVQDDGDTPVATGEGGKRAEPGEPLAENPGALVSCTFHIGQDDVQVHTIATRKPNAIAPLAPVISLLAGTSADDAIGYINKAADAEAGEVITTTSGNVASARLELDGDGDAALLVGAGESGDASLSRKQVGDLTKELAGQVQ</sequence>
<dbReference type="Proteomes" id="UP001596035">
    <property type="component" value="Unassembled WGS sequence"/>
</dbReference>
<protein>
    <recommendedName>
        <fullName evidence="5">DUF3558 domain-containing protein</fullName>
    </recommendedName>
</protein>
<evidence type="ECO:0000256" key="1">
    <source>
        <dbReference type="SAM" id="MobiDB-lite"/>
    </source>
</evidence>